<evidence type="ECO:0000313" key="1">
    <source>
        <dbReference type="EMBL" id="SEF73790.1"/>
    </source>
</evidence>
<evidence type="ECO:0008006" key="3">
    <source>
        <dbReference type="Google" id="ProtNLM"/>
    </source>
</evidence>
<keyword evidence="2" id="KW-1185">Reference proteome</keyword>
<dbReference type="EMBL" id="FNVP01000002">
    <property type="protein sequence ID" value="SEF73790.1"/>
    <property type="molecule type" value="Genomic_DNA"/>
</dbReference>
<organism evidence="1 2">
    <name type="scientific">Flavobacterium urumqiense</name>
    <dbReference type="NCBI Taxonomy" id="935224"/>
    <lineage>
        <taxon>Bacteria</taxon>
        <taxon>Pseudomonadati</taxon>
        <taxon>Bacteroidota</taxon>
        <taxon>Flavobacteriia</taxon>
        <taxon>Flavobacteriales</taxon>
        <taxon>Flavobacteriaceae</taxon>
        <taxon>Flavobacterium</taxon>
    </lineage>
</organism>
<dbReference type="AlphaFoldDB" id="A0A1H5UFI9"/>
<sequence length="312" mass="35567">MYKIAMPKPCSKNWDEMTPKENGRFCLSCSKSVIDFTTMLPDEVQHFFIQNQNKNICGRFRKSQLDTITIHISSRVLLTQTQYHKMFLLALFIAMGTTLFSCKDKNGNKQKIDKVEVVSKLELDTNRIMIGKSKFDPNDSLHNNIPPPPPPKTTQVKFIKTNKSKIKANSTTTICDSVSTKVQEEEIIYMGAAIYTDPEFKGGIKKFKDYIQKNYVFPKKTKEINGEILATFVIGKDGGLSDIKLIKDIGDGMGQELIRLLEKSENWIPGSQNGKMVRNLFSITLFIKTNTLKKSFFTNKFNHRIDSIIVTQ</sequence>
<gene>
    <name evidence="1" type="ORF">SAMN04488130_102237</name>
</gene>
<dbReference type="SUPFAM" id="SSF74653">
    <property type="entry name" value="TolA/TonB C-terminal domain"/>
    <property type="match status" value="1"/>
</dbReference>
<reference evidence="2" key="1">
    <citation type="submission" date="2016-10" db="EMBL/GenBank/DDBJ databases">
        <authorList>
            <person name="Varghese N."/>
            <person name="Submissions S."/>
        </authorList>
    </citation>
    <scope>NUCLEOTIDE SEQUENCE [LARGE SCALE GENOMIC DNA]</scope>
    <source>
        <strain evidence="2">CGMCC 1.9230</strain>
    </source>
</reference>
<dbReference type="Proteomes" id="UP000236737">
    <property type="component" value="Unassembled WGS sequence"/>
</dbReference>
<protein>
    <recommendedName>
        <fullName evidence="3">TonB protein C-terminal</fullName>
    </recommendedName>
</protein>
<name>A0A1H5UFI9_9FLAO</name>
<proteinExistence type="predicted"/>
<dbReference type="Gene3D" id="3.30.1150.10">
    <property type="match status" value="1"/>
</dbReference>
<evidence type="ECO:0000313" key="2">
    <source>
        <dbReference type="Proteomes" id="UP000236737"/>
    </source>
</evidence>
<accession>A0A1H5UFI9</accession>